<protein>
    <recommendedName>
        <fullName evidence="4">Lumazine-binding protein</fullName>
    </recommendedName>
</protein>
<dbReference type="InterPro" id="IPR039437">
    <property type="entry name" value="FrzH/put_lumazine-bd"/>
</dbReference>
<gene>
    <name evidence="2" type="ORF">PPSIR1_20009</name>
</gene>
<keyword evidence="3" id="KW-1185">Reference proteome</keyword>
<organism evidence="2 3">
    <name type="scientific">Plesiocystis pacifica SIR-1</name>
    <dbReference type="NCBI Taxonomy" id="391625"/>
    <lineage>
        <taxon>Bacteria</taxon>
        <taxon>Pseudomonadati</taxon>
        <taxon>Myxococcota</taxon>
        <taxon>Polyangia</taxon>
        <taxon>Nannocystales</taxon>
        <taxon>Nannocystaceae</taxon>
        <taxon>Plesiocystis</taxon>
    </lineage>
</organism>
<name>A6GDV4_9BACT</name>
<evidence type="ECO:0000256" key="1">
    <source>
        <dbReference type="SAM" id="MobiDB-lite"/>
    </source>
</evidence>
<dbReference type="SUPFAM" id="SSF54427">
    <property type="entry name" value="NTF2-like"/>
    <property type="match status" value="1"/>
</dbReference>
<dbReference type="STRING" id="391625.PPSIR1_20009"/>
<sequence>MLGFGALGCVSAPASTTRPDEPKAPVAAPTSEERAGIEAAIADYLHGIAEPDRARLERAFVSEHATMVRAVRDGSGVIEVSTFKDMGAVLDEWGAREDPPRGAVDSEILSIEVIDGRLALVSLRYWNTVYDALILARLEDRWAIVAKAYTDQ</sequence>
<evidence type="ECO:0000313" key="3">
    <source>
        <dbReference type="Proteomes" id="UP000005801"/>
    </source>
</evidence>
<feature type="region of interest" description="Disordered" evidence="1">
    <location>
        <begin position="11"/>
        <end position="32"/>
    </location>
</feature>
<dbReference type="EMBL" id="ABCS01000076">
    <property type="protein sequence ID" value="EDM75993.1"/>
    <property type="molecule type" value="Genomic_DNA"/>
</dbReference>
<dbReference type="Pfam" id="PF12893">
    <property type="entry name" value="Lumazine_bd_2"/>
    <property type="match status" value="1"/>
</dbReference>
<dbReference type="InterPro" id="IPR032710">
    <property type="entry name" value="NTF2-like_dom_sf"/>
</dbReference>
<proteinExistence type="predicted"/>
<dbReference type="Gene3D" id="3.10.450.50">
    <property type="match status" value="1"/>
</dbReference>
<evidence type="ECO:0008006" key="4">
    <source>
        <dbReference type="Google" id="ProtNLM"/>
    </source>
</evidence>
<dbReference type="Proteomes" id="UP000005801">
    <property type="component" value="Unassembled WGS sequence"/>
</dbReference>
<dbReference type="AlphaFoldDB" id="A6GDV4"/>
<evidence type="ECO:0000313" key="2">
    <source>
        <dbReference type="EMBL" id="EDM75993.1"/>
    </source>
</evidence>
<reference evidence="2 3" key="1">
    <citation type="submission" date="2007-06" db="EMBL/GenBank/DDBJ databases">
        <authorList>
            <person name="Shimkets L."/>
            <person name="Ferriera S."/>
            <person name="Johnson J."/>
            <person name="Kravitz S."/>
            <person name="Beeson K."/>
            <person name="Sutton G."/>
            <person name="Rogers Y.-H."/>
            <person name="Friedman R."/>
            <person name="Frazier M."/>
            <person name="Venter J.C."/>
        </authorList>
    </citation>
    <scope>NUCLEOTIDE SEQUENCE [LARGE SCALE GENOMIC DNA]</scope>
    <source>
        <strain evidence="2 3">SIR-1</strain>
    </source>
</reference>
<accession>A6GDV4</accession>
<comment type="caution">
    <text evidence="2">The sequence shown here is derived from an EMBL/GenBank/DDBJ whole genome shotgun (WGS) entry which is preliminary data.</text>
</comment>